<organism evidence="1 2">
    <name type="scientific">Xenorhabdus szentirmaii DSM 16338</name>
    <dbReference type="NCBI Taxonomy" id="1427518"/>
    <lineage>
        <taxon>Bacteria</taxon>
        <taxon>Pseudomonadati</taxon>
        <taxon>Pseudomonadota</taxon>
        <taxon>Gammaproteobacteria</taxon>
        <taxon>Enterobacterales</taxon>
        <taxon>Morganellaceae</taxon>
        <taxon>Xenorhabdus</taxon>
    </lineage>
</organism>
<keyword evidence="2" id="KW-1185">Reference proteome</keyword>
<evidence type="ECO:0000313" key="2">
    <source>
        <dbReference type="Proteomes" id="UP000019202"/>
    </source>
</evidence>
<dbReference type="Proteomes" id="UP000019202">
    <property type="component" value="Unassembled WGS sequence"/>
</dbReference>
<dbReference type="EMBL" id="CBXF010000075">
    <property type="protein sequence ID" value="CDL81973.1"/>
    <property type="molecule type" value="Genomic_DNA"/>
</dbReference>
<evidence type="ECO:0000313" key="1">
    <source>
        <dbReference type="EMBL" id="CDL81973.1"/>
    </source>
</evidence>
<dbReference type="STRING" id="1427518.XSR1_180012"/>
<gene>
    <name evidence="1" type="ORF">XSR1_180012</name>
</gene>
<dbReference type="AlphaFoldDB" id="W1IVY8"/>
<protein>
    <submittedName>
        <fullName evidence="1">Uncharacterized protein</fullName>
    </submittedName>
</protein>
<sequence>MFIISVLSLSPIINDNTLCEYINKVGCFTYFQDRKFVNSSSSD</sequence>
<proteinExistence type="predicted"/>
<name>W1IVY8_9GAMM</name>
<reference evidence="1" key="1">
    <citation type="submission" date="2013-11" db="EMBL/GenBank/DDBJ databases">
        <title>Draft genome sequence and annotation of the entomopathogenic bacteria, Xenorhabdus cabanillasi strain JM26 and Xenorhabdus szentirmai strain DSM 16338.</title>
        <authorList>
            <person name="Gualtieri M."/>
            <person name="Ogier J.C."/>
            <person name="Pages S."/>
            <person name="Givaudan A."/>
            <person name="Gaudriault S."/>
        </authorList>
    </citation>
    <scope>NUCLEOTIDE SEQUENCE [LARGE SCALE GENOMIC DNA]</scope>
    <source>
        <strain evidence="1">DSM 16338</strain>
    </source>
</reference>
<accession>W1IVY8</accession>
<comment type="caution">
    <text evidence="1">The sequence shown here is derived from an EMBL/GenBank/DDBJ whole genome shotgun (WGS) entry which is preliminary data.</text>
</comment>